<dbReference type="AlphaFoldDB" id="A0A4Q4J1Q2"/>
<reference evidence="2" key="4">
    <citation type="journal article" date="2021" name="Microbiol. Resour. Announc.">
        <title>Complete Genome Sequence of Sphingobium barthaii KK22, a High-Molecular-Weight Polycyclic Aromatic Hydrocarbon-Degrading Soil Bacterium.</title>
        <authorList>
            <person name="Mori J.F."/>
            <person name="Kanaly R.A."/>
        </authorList>
    </citation>
    <scope>NUCLEOTIDE SEQUENCE</scope>
    <source>
        <strain evidence="2">KK22</strain>
    </source>
</reference>
<dbReference type="EMBL" id="BMDU01000002">
    <property type="protein sequence ID" value="GFZ86133.1"/>
    <property type="molecule type" value="Genomic_DNA"/>
</dbReference>
<dbReference type="PANTHER" id="PTHR36922">
    <property type="entry name" value="BLL2446 PROTEIN"/>
    <property type="match status" value="1"/>
</dbReference>
<dbReference type="Proteomes" id="UP000593663">
    <property type="component" value="Chromosome 1"/>
</dbReference>
<dbReference type="InterPro" id="IPR034660">
    <property type="entry name" value="DinB/YfiT-like"/>
</dbReference>
<dbReference type="Proteomes" id="UP000628109">
    <property type="component" value="Unassembled WGS sequence"/>
</dbReference>
<dbReference type="InterPro" id="IPR018531">
    <property type="entry name" value="DUF1993"/>
</dbReference>
<reference evidence="4" key="2">
    <citation type="journal article" date="2019" name="Int. J. Syst. Evol. Microbiol.">
        <title>The Global Catalogue of Microorganisms (GCM) 10K type strain sequencing project: providing services to taxonomists for standard genome sequencing and annotation.</title>
        <authorList>
            <consortium name="The Broad Institute Genomics Platform"/>
            <consortium name="The Broad Institute Genome Sequencing Center for Infectious Disease"/>
            <person name="Wu L."/>
            <person name="Ma J."/>
        </authorList>
    </citation>
    <scope>NUCLEOTIDE SEQUENCE [LARGE SCALE GENOMIC DNA]</scope>
    <source>
        <strain evidence="4">CCM 7327</strain>
    </source>
</reference>
<gene>
    <name evidence="1" type="ORF">GCM10019071_14390</name>
    <name evidence="2" type="ORF">H5V43_15740</name>
</gene>
<reference evidence="1" key="1">
    <citation type="journal article" date="2014" name="Int. J. Syst. Evol. Microbiol.">
        <title>Complete genome of a new Firmicutes species belonging to the dominant human colonic microbiota ('Ruminococcus bicirculans') reveals two chromosomes and a selective capacity to utilize plant glucans.</title>
        <authorList>
            <consortium name="NISC Comparative Sequencing Program"/>
            <person name="Wegmann U."/>
            <person name="Louis P."/>
            <person name="Goesmann A."/>
            <person name="Henrissat B."/>
            <person name="Duncan S.H."/>
            <person name="Flint H.J."/>
        </authorList>
    </citation>
    <scope>NUCLEOTIDE SEQUENCE</scope>
    <source>
        <strain evidence="1">CCM 7327</strain>
    </source>
</reference>
<accession>A0A4Q4J1Q2</accession>
<evidence type="ECO:0000313" key="3">
    <source>
        <dbReference type="Proteomes" id="UP000593663"/>
    </source>
</evidence>
<reference evidence="3" key="3">
    <citation type="submission" date="2020-08" db="EMBL/GenBank/DDBJ databases">
        <title>Complete genome sequence of Sphingobium barthaii strain KK22, a high-molecular-weight polycyclic aromatic hydrocarbon-degrading soil bacterium.</title>
        <authorList>
            <person name="Mori J.F."/>
            <person name="Kanaly R.A."/>
        </authorList>
    </citation>
    <scope>NUCLEOTIDE SEQUENCE [LARGE SCALE GENOMIC DNA]</scope>
    <source>
        <strain evidence="3">KK22</strain>
    </source>
</reference>
<dbReference type="Pfam" id="PF09351">
    <property type="entry name" value="DUF1993"/>
    <property type="match status" value="1"/>
</dbReference>
<protein>
    <submittedName>
        <fullName evidence="2">DUF1993 domain-containing protein</fullName>
    </submittedName>
</protein>
<evidence type="ECO:0000313" key="1">
    <source>
        <dbReference type="EMBL" id="GFZ86133.1"/>
    </source>
</evidence>
<evidence type="ECO:0000313" key="4">
    <source>
        <dbReference type="Proteomes" id="UP000628109"/>
    </source>
</evidence>
<name>A0A4Q4J1Q2_SPHSA</name>
<organism evidence="2 3">
    <name type="scientific">Sphingobium fuliginis (strain ATCC 27551)</name>
    <dbReference type="NCBI Taxonomy" id="336203"/>
    <lineage>
        <taxon>Bacteria</taxon>
        <taxon>Pseudomonadati</taxon>
        <taxon>Pseudomonadota</taxon>
        <taxon>Alphaproteobacteria</taxon>
        <taxon>Sphingomonadales</taxon>
        <taxon>Sphingomonadaceae</taxon>
        <taxon>Sphingobium</taxon>
    </lineage>
</organism>
<proteinExistence type="predicted"/>
<dbReference type="Gene3D" id="1.20.120.450">
    <property type="entry name" value="dinb family like domain"/>
    <property type="match status" value="1"/>
</dbReference>
<sequence length="179" mass="19644">MMTLYDAFVPGCLQILESVSRLVVKAKSYCDAQSLPPERLLHARLAPDMLDFAYQVKSCAIHSIGAIHGVQRGNFSPDIAAPPASFEELNARVMEAADALGALQVADVESLSDRPMTFTIGDKLRWDFLGKDFLLSFSQPNFYFHASTAYDILRTNGVPLGKRDYLGAVRKLPSPPAPI</sequence>
<keyword evidence="4" id="KW-1185">Reference proteome</keyword>
<dbReference type="EMBL" id="CP060035">
    <property type="protein sequence ID" value="QOT73282.1"/>
    <property type="molecule type" value="Genomic_DNA"/>
</dbReference>
<dbReference type="PANTHER" id="PTHR36922:SF1">
    <property type="entry name" value="DUF1993 DOMAIN-CONTAINING PROTEIN"/>
    <property type="match status" value="1"/>
</dbReference>
<dbReference type="KEGG" id="sbar:H5V43_15740"/>
<dbReference type="SUPFAM" id="SSF109854">
    <property type="entry name" value="DinB/YfiT-like putative metalloenzymes"/>
    <property type="match status" value="1"/>
</dbReference>
<evidence type="ECO:0000313" key="2">
    <source>
        <dbReference type="EMBL" id="QOT73282.1"/>
    </source>
</evidence>
<reference evidence="1" key="5">
    <citation type="submission" date="2024-05" db="EMBL/GenBank/DDBJ databases">
        <authorList>
            <person name="Sun Q."/>
            <person name="Sedlacek I."/>
        </authorList>
    </citation>
    <scope>NUCLEOTIDE SEQUENCE</scope>
    <source>
        <strain evidence="1">CCM 7327</strain>
    </source>
</reference>